<dbReference type="AlphaFoldDB" id="A0A178YSC9"/>
<dbReference type="Pfam" id="PF00583">
    <property type="entry name" value="Acetyltransf_1"/>
    <property type="match status" value="1"/>
</dbReference>
<reference evidence="4 5" key="1">
    <citation type="submission" date="2015-11" db="EMBL/GenBank/DDBJ databases">
        <title>Ensifer anhuiense sp. nov., an effective nitrogen fixation bacterium with Glycine soja.</title>
        <authorList>
            <person name="Yan H."/>
            <person name="Chen W."/>
        </authorList>
    </citation>
    <scope>NUCLEOTIDE SEQUENCE [LARGE SCALE GENOMIC DNA]</scope>
    <source>
        <strain evidence="4 5">LMG 7837</strain>
    </source>
</reference>
<organism evidence="4 5">
    <name type="scientific">Sinorhizobium saheli</name>
    <dbReference type="NCBI Taxonomy" id="36856"/>
    <lineage>
        <taxon>Bacteria</taxon>
        <taxon>Pseudomonadati</taxon>
        <taxon>Pseudomonadota</taxon>
        <taxon>Alphaproteobacteria</taxon>
        <taxon>Hyphomicrobiales</taxon>
        <taxon>Rhizobiaceae</taxon>
        <taxon>Sinorhizobium/Ensifer group</taxon>
        <taxon>Sinorhizobium</taxon>
    </lineage>
</organism>
<evidence type="ECO:0000313" key="4">
    <source>
        <dbReference type="EMBL" id="OAP50191.1"/>
    </source>
</evidence>
<dbReference type="STRING" id="36856.ATB98_24620"/>
<name>A0A178YSC9_SINSA</name>
<dbReference type="Proteomes" id="UP000078507">
    <property type="component" value="Unassembled WGS sequence"/>
</dbReference>
<dbReference type="RefSeq" id="WP_066868328.1">
    <property type="nucleotide sequence ID" value="NZ_LNQB01000043.1"/>
</dbReference>
<keyword evidence="1 4" id="KW-0808">Transferase</keyword>
<keyword evidence="2" id="KW-0012">Acyltransferase</keyword>
<proteinExistence type="predicted"/>
<evidence type="ECO:0000313" key="5">
    <source>
        <dbReference type="Proteomes" id="UP000078507"/>
    </source>
</evidence>
<evidence type="ECO:0000259" key="3">
    <source>
        <dbReference type="PROSITE" id="PS51186"/>
    </source>
</evidence>
<dbReference type="Gene3D" id="3.40.630.30">
    <property type="match status" value="1"/>
</dbReference>
<protein>
    <submittedName>
        <fullName evidence="4">Acetyltransferase</fullName>
    </submittedName>
</protein>
<dbReference type="SUPFAM" id="SSF55729">
    <property type="entry name" value="Acyl-CoA N-acyltransferases (Nat)"/>
    <property type="match status" value="1"/>
</dbReference>
<dbReference type="InterPro" id="IPR050832">
    <property type="entry name" value="Bact_Acetyltransf"/>
</dbReference>
<dbReference type="OrthoDB" id="572496at2"/>
<dbReference type="PANTHER" id="PTHR43877">
    <property type="entry name" value="AMINOALKYLPHOSPHONATE N-ACETYLTRANSFERASE-RELATED-RELATED"/>
    <property type="match status" value="1"/>
</dbReference>
<dbReference type="GO" id="GO:0016747">
    <property type="term" value="F:acyltransferase activity, transferring groups other than amino-acyl groups"/>
    <property type="evidence" value="ECO:0007669"/>
    <property type="project" value="InterPro"/>
</dbReference>
<keyword evidence="5" id="KW-1185">Reference proteome</keyword>
<accession>A0A178YSC9</accession>
<dbReference type="PROSITE" id="PS51186">
    <property type="entry name" value="GNAT"/>
    <property type="match status" value="1"/>
</dbReference>
<dbReference type="EMBL" id="LNQB01000043">
    <property type="protein sequence ID" value="OAP50191.1"/>
    <property type="molecule type" value="Genomic_DNA"/>
</dbReference>
<gene>
    <name evidence="4" type="ORF">ATB98_24620</name>
</gene>
<dbReference type="InterPro" id="IPR016181">
    <property type="entry name" value="Acyl_CoA_acyltransferase"/>
</dbReference>
<comment type="caution">
    <text evidence="4">The sequence shown here is derived from an EMBL/GenBank/DDBJ whole genome shotgun (WGS) entry which is preliminary data.</text>
</comment>
<evidence type="ECO:0000256" key="2">
    <source>
        <dbReference type="ARBA" id="ARBA00023315"/>
    </source>
</evidence>
<evidence type="ECO:0000256" key="1">
    <source>
        <dbReference type="ARBA" id="ARBA00022679"/>
    </source>
</evidence>
<dbReference type="CDD" id="cd04301">
    <property type="entry name" value="NAT_SF"/>
    <property type="match status" value="1"/>
</dbReference>
<feature type="domain" description="N-acetyltransferase" evidence="3">
    <location>
        <begin position="21"/>
        <end position="159"/>
    </location>
</feature>
<sequence length="176" mass="19129">MQVDELDVSVRIGRADRGHFAALRTIELASFETLRAADAVAGEAAASSDGELQQYLDAGFLFAAFDKQAIPVGYGGGYIADNFLHIGEVDVHPDWQKRGIGRQIMNALLDEGRARKLQGATLTTDRFAPFNSPFYTSLGFHPIEGDACPDRLSAILSAEKAKGLDPLRRVAMMLVF</sequence>
<dbReference type="InterPro" id="IPR000182">
    <property type="entry name" value="GNAT_dom"/>
</dbReference>